<name>A0A7Z0SDG8_9GAMM</name>
<gene>
    <name evidence="1" type="ORF">H0A75_08970</name>
</gene>
<protein>
    <submittedName>
        <fullName evidence="1">Uncharacterized protein</fullName>
    </submittedName>
</protein>
<sequence>MAIVPARSVADRGFIGGVPSAAAALSAVEIVHRCRNGYRALECGRSWVHRRRNGFAHLECGRSWVHRRRNGYRACLWSAVDRGLIGVVMVIVCSPRVR</sequence>
<accession>A0A7Z0SDG8</accession>
<organism evidence="1 2">
    <name type="scientific">Candidatus Methanofishera endochildressiae</name>
    <dbReference type="NCBI Taxonomy" id="2738884"/>
    <lineage>
        <taxon>Bacteria</taxon>
        <taxon>Pseudomonadati</taxon>
        <taxon>Pseudomonadota</taxon>
        <taxon>Gammaproteobacteria</taxon>
        <taxon>Candidatus Methanofishera</taxon>
    </lineage>
</organism>
<evidence type="ECO:0000313" key="1">
    <source>
        <dbReference type="EMBL" id="NYT47648.1"/>
    </source>
</evidence>
<comment type="caution">
    <text evidence="1">The sequence shown here is derived from an EMBL/GenBank/DDBJ whole genome shotgun (WGS) entry which is preliminary data.</text>
</comment>
<dbReference type="Proteomes" id="UP000537890">
    <property type="component" value="Unassembled WGS sequence"/>
</dbReference>
<reference evidence="1 2" key="1">
    <citation type="submission" date="2020-05" db="EMBL/GenBank/DDBJ databases">
        <title>Horizontal transmission and recombination maintain forever young bacterial symbiont genomes.</title>
        <authorList>
            <person name="Russell S.L."/>
            <person name="Pepper-Tunick E."/>
            <person name="Svedberg J."/>
            <person name="Byrne A."/>
            <person name="Ruelas Castillo J."/>
            <person name="Vollmers C."/>
            <person name="Beinart R.A."/>
            <person name="Corbett-Detig R."/>
        </authorList>
    </citation>
    <scope>NUCLEOTIDE SEQUENCE [LARGE SCALE GENOMIC DNA]</scope>
    <source>
        <strain evidence="1">4727-3</strain>
    </source>
</reference>
<proteinExistence type="predicted"/>
<dbReference type="AlphaFoldDB" id="A0A7Z0SDG8"/>
<dbReference type="EMBL" id="JACCHS010000199">
    <property type="protein sequence ID" value="NYT47648.1"/>
    <property type="molecule type" value="Genomic_DNA"/>
</dbReference>
<evidence type="ECO:0000313" key="2">
    <source>
        <dbReference type="Proteomes" id="UP000537890"/>
    </source>
</evidence>